<sequence length="119" mass="14262">MKKIFKILGLVVIVLIIVVILVGIGIHMYKKHEEHEENKLNQRVHRIFKHKGWEEKIKKEENIHTFNTGYNDLEVTFKDEPYNTYTYSLDEGNRVTGDAVLKDKYDKKPKHYKKEYELK</sequence>
<dbReference type="Pfam" id="PF11337">
    <property type="entry name" value="DUF3139"/>
    <property type="match status" value="1"/>
</dbReference>
<gene>
    <name evidence="2" type="ORF">JMUB590_1703</name>
</gene>
<protein>
    <recommendedName>
        <fullName evidence="4">DUF3139 domain-containing protein</fullName>
    </recommendedName>
</protein>
<keyword evidence="1" id="KW-0812">Transmembrane</keyword>
<evidence type="ECO:0000313" key="3">
    <source>
        <dbReference type="Proteomes" id="UP000274772"/>
    </source>
</evidence>
<reference evidence="2 3" key="1">
    <citation type="submission" date="2018-05" db="EMBL/GenBank/DDBJ databases">
        <title>Complete genome sequencing of three human clinical isolates of Staphylococcus caprae reveals virulence factors similar to those of S. epidermidis and S. capitis.</title>
        <authorList>
            <person name="Watanabe S."/>
            <person name="Cui L."/>
        </authorList>
    </citation>
    <scope>NUCLEOTIDE SEQUENCE [LARGE SCALE GENOMIC DNA]</scope>
    <source>
        <strain evidence="2 3">JMUB590</strain>
    </source>
</reference>
<name>A0ABM7FTE2_9STAP</name>
<accession>A0ABM7FTE2</accession>
<keyword evidence="3" id="KW-1185">Reference proteome</keyword>
<dbReference type="RefSeq" id="WP_044466290.1">
    <property type="nucleotide sequence ID" value="NZ_AP018585.1"/>
</dbReference>
<dbReference type="Proteomes" id="UP000274772">
    <property type="component" value="Chromosome"/>
</dbReference>
<keyword evidence="1" id="KW-0472">Membrane</keyword>
<keyword evidence="1" id="KW-1133">Transmembrane helix</keyword>
<dbReference type="InterPro" id="IPR021486">
    <property type="entry name" value="DUF3139"/>
</dbReference>
<evidence type="ECO:0000256" key="1">
    <source>
        <dbReference type="SAM" id="Phobius"/>
    </source>
</evidence>
<organism evidence="2 3">
    <name type="scientific">Staphylococcus caprae</name>
    <dbReference type="NCBI Taxonomy" id="29380"/>
    <lineage>
        <taxon>Bacteria</taxon>
        <taxon>Bacillati</taxon>
        <taxon>Bacillota</taxon>
        <taxon>Bacilli</taxon>
        <taxon>Bacillales</taxon>
        <taxon>Staphylococcaceae</taxon>
        <taxon>Staphylococcus</taxon>
    </lineage>
</organism>
<evidence type="ECO:0008006" key="4">
    <source>
        <dbReference type="Google" id="ProtNLM"/>
    </source>
</evidence>
<feature type="transmembrane region" description="Helical" evidence="1">
    <location>
        <begin position="7"/>
        <end position="29"/>
    </location>
</feature>
<evidence type="ECO:0000313" key="2">
    <source>
        <dbReference type="EMBL" id="BBD92761.1"/>
    </source>
</evidence>
<proteinExistence type="predicted"/>
<dbReference type="EMBL" id="AP018586">
    <property type="protein sequence ID" value="BBD92761.1"/>
    <property type="molecule type" value="Genomic_DNA"/>
</dbReference>
<dbReference type="GeneID" id="58051457"/>